<keyword evidence="3 9" id="KW-0812">Transmembrane</keyword>
<evidence type="ECO:0000256" key="5">
    <source>
        <dbReference type="ARBA" id="ARBA00023136"/>
    </source>
</evidence>
<evidence type="ECO:0000256" key="4">
    <source>
        <dbReference type="ARBA" id="ARBA00022989"/>
    </source>
</evidence>
<dbReference type="GO" id="GO:0005886">
    <property type="term" value="C:plasma membrane"/>
    <property type="evidence" value="ECO:0007669"/>
    <property type="project" value="UniProtKB-SubCell"/>
</dbReference>
<gene>
    <name evidence="12" type="primary">LOC113204239</name>
</gene>
<dbReference type="PANTHER" id="PTHR42643:SF24">
    <property type="entry name" value="IONOTROPIC RECEPTOR 60A"/>
    <property type="match status" value="1"/>
</dbReference>
<feature type="transmembrane region" description="Helical" evidence="9">
    <location>
        <begin position="584"/>
        <end position="604"/>
    </location>
</feature>
<dbReference type="InterPro" id="IPR052192">
    <property type="entry name" value="Insect_Ionotropic_Sensory_Rcpt"/>
</dbReference>
<name>A0A6J1S3B2_FRAOC</name>
<protein>
    <submittedName>
        <fullName evidence="12">Uncharacterized protein LOC113204239</fullName>
    </submittedName>
</protein>
<keyword evidence="7" id="KW-0325">Glycoprotein</keyword>
<proteinExistence type="predicted"/>
<evidence type="ECO:0000256" key="7">
    <source>
        <dbReference type="ARBA" id="ARBA00023180"/>
    </source>
</evidence>
<feature type="chain" id="PRO_5039116002" evidence="10">
    <location>
        <begin position="22"/>
        <end position="717"/>
    </location>
</feature>
<feature type="signal peptide" evidence="10">
    <location>
        <begin position="1"/>
        <end position="21"/>
    </location>
</feature>
<dbReference type="GeneID" id="113204239"/>
<keyword evidence="6" id="KW-0675">Receptor</keyword>
<keyword evidence="5 9" id="KW-0472">Membrane</keyword>
<evidence type="ECO:0000256" key="3">
    <source>
        <dbReference type="ARBA" id="ARBA00022692"/>
    </source>
</evidence>
<evidence type="ECO:0000256" key="1">
    <source>
        <dbReference type="ARBA" id="ARBA00004651"/>
    </source>
</evidence>
<evidence type="ECO:0000256" key="6">
    <source>
        <dbReference type="ARBA" id="ARBA00023170"/>
    </source>
</evidence>
<organism evidence="11 12">
    <name type="scientific">Frankliniella occidentalis</name>
    <name type="common">Western flower thrips</name>
    <name type="synonym">Euthrips occidentalis</name>
    <dbReference type="NCBI Taxonomy" id="133901"/>
    <lineage>
        <taxon>Eukaryota</taxon>
        <taxon>Metazoa</taxon>
        <taxon>Ecdysozoa</taxon>
        <taxon>Arthropoda</taxon>
        <taxon>Hexapoda</taxon>
        <taxon>Insecta</taxon>
        <taxon>Pterygota</taxon>
        <taxon>Neoptera</taxon>
        <taxon>Paraneoptera</taxon>
        <taxon>Thysanoptera</taxon>
        <taxon>Terebrantia</taxon>
        <taxon>Thripoidea</taxon>
        <taxon>Thripidae</taxon>
        <taxon>Frankliniella</taxon>
    </lineage>
</organism>
<feature type="transmembrane region" description="Helical" evidence="9">
    <location>
        <begin position="344"/>
        <end position="363"/>
    </location>
</feature>
<feature type="region of interest" description="Disordered" evidence="8">
    <location>
        <begin position="613"/>
        <end position="657"/>
    </location>
</feature>
<evidence type="ECO:0000256" key="8">
    <source>
        <dbReference type="SAM" id="MobiDB-lite"/>
    </source>
</evidence>
<keyword evidence="11" id="KW-1185">Reference proteome</keyword>
<dbReference type="PANTHER" id="PTHR42643">
    <property type="entry name" value="IONOTROPIC RECEPTOR 20A-RELATED"/>
    <property type="match status" value="1"/>
</dbReference>
<reference evidence="12" key="1">
    <citation type="submission" date="2025-08" db="UniProtKB">
        <authorList>
            <consortium name="RefSeq"/>
        </authorList>
    </citation>
    <scope>IDENTIFICATION</scope>
    <source>
        <tissue evidence="12">Whole organism</tissue>
    </source>
</reference>
<keyword evidence="10" id="KW-0732">Signal</keyword>
<dbReference type="SUPFAM" id="SSF53850">
    <property type="entry name" value="Periplasmic binding protein-like II"/>
    <property type="match status" value="1"/>
</dbReference>
<accession>A0A6J1S3B2</accession>
<dbReference type="RefSeq" id="XP_026275133.2">
    <property type="nucleotide sequence ID" value="XM_026419348.2"/>
</dbReference>
<keyword evidence="4 9" id="KW-1133">Transmembrane helix</keyword>
<dbReference type="Proteomes" id="UP000504606">
    <property type="component" value="Unplaced"/>
</dbReference>
<evidence type="ECO:0000313" key="12">
    <source>
        <dbReference type="RefSeq" id="XP_026275133.2"/>
    </source>
</evidence>
<feature type="transmembrane region" description="Helical" evidence="9">
    <location>
        <begin position="393"/>
        <end position="413"/>
    </location>
</feature>
<dbReference type="OrthoDB" id="7725497at2759"/>
<dbReference type="KEGG" id="foc:113204239"/>
<keyword evidence="2" id="KW-1003">Cell membrane</keyword>
<feature type="compositionally biased region" description="Basic and acidic residues" evidence="8">
    <location>
        <begin position="617"/>
        <end position="636"/>
    </location>
</feature>
<evidence type="ECO:0000256" key="10">
    <source>
        <dbReference type="SAM" id="SignalP"/>
    </source>
</evidence>
<evidence type="ECO:0000256" key="2">
    <source>
        <dbReference type="ARBA" id="ARBA00022475"/>
    </source>
</evidence>
<comment type="subcellular location">
    <subcellularLocation>
        <location evidence="1">Cell membrane</location>
        <topology evidence="1">Multi-pass membrane protein</topology>
    </subcellularLocation>
</comment>
<evidence type="ECO:0000313" key="11">
    <source>
        <dbReference type="Proteomes" id="UP000504606"/>
    </source>
</evidence>
<evidence type="ECO:0000256" key="9">
    <source>
        <dbReference type="SAM" id="Phobius"/>
    </source>
</evidence>
<sequence length="717" mass="80847">MRVPSVAAGLLALLLLRVAGAAVPAAPRARAARVARWEGMLLHLAATLRANRALSAIHFVCRSGDQCISTTALQRLDRRMTVGYTQTVAEVLPDEWPSAPRSLYVLVDLDCRALLNATKHADDVVLLVTGGTQEEFQTQGSRVLETCWQSDLLKVLAVQRKDSGETGLRMYTYWPYYPEHCHDLRPHLVALWTPATPHRPEAFGLLPKDRDLGGCPLRVTTFKARPWTEIIPVNGSRILLHTGTFKPLILTLARYLNFTPTFYLPLDGKIFGRSDDFPKSGGILGDLYFNRSDLGLMFTGADLKLPYHARPATAQVSCTTWCLPTGFNTRSPWRLIIGEFTTEAWGAVLVSYLVAILSYRLLLPNRTFRETWLTALQGLISGISPIPESAASRVFIFCWSFAGLVLGTLYMAALHRITTTETDDTVFHSVTDLADSELPMFATTEHVAAYKKAQFDTASEQRLWRRAVTFNYDQVLPVFGRLFARRDLAVLMDRNQCRSYSITFTARSSAPAYHMIRNYCLAVSPAYNLILRQGSPLLRAFTKATARLDEAGITNFWFDFKEMQYTATLDPVLRMRQLVPFLKMLGIGCAAGLVMFILELVWFGCSKCGTKLGPRTRPQEIEQEHERGRLRGDRLPGRPSRWPSPPSVNGESDSDMRHHMHPEVYRQLLEERRRVTEQIVQDLRARARARAGPGHWDRYGGAYLRKGQPGEPDFMYY</sequence>
<dbReference type="AlphaFoldDB" id="A0A6J1S3B2"/>